<accession>A0A2N8PQX1</accession>
<protein>
    <submittedName>
        <fullName evidence="1">Uncharacterized protein</fullName>
    </submittedName>
</protein>
<organism evidence="1 2">
    <name type="scientific">Streptomyces noursei</name>
    <name type="common">Streptomyces albulus</name>
    <dbReference type="NCBI Taxonomy" id="1971"/>
    <lineage>
        <taxon>Bacteria</taxon>
        <taxon>Bacillati</taxon>
        <taxon>Actinomycetota</taxon>
        <taxon>Actinomycetes</taxon>
        <taxon>Kitasatosporales</taxon>
        <taxon>Streptomycetaceae</taxon>
        <taxon>Streptomyces</taxon>
    </lineage>
</organism>
<dbReference type="EMBL" id="LJSN01000001">
    <property type="protein sequence ID" value="PNE43389.1"/>
    <property type="molecule type" value="Genomic_DNA"/>
</dbReference>
<keyword evidence="2" id="KW-1185">Reference proteome</keyword>
<proteinExistence type="predicted"/>
<name>A0A2N8PQX1_STRNR</name>
<sequence>MQLRIKIVLDDCFEPFGDPEVIAEETQRINAEIWAPYGVIVEAVGPVEREESVWGCVVPVTDSGAYRDLAAIQDDHLRDVATDLMKQIEESYLDDLKSKRDEIDALIKQMEVRAT</sequence>
<gene>
    <name evidence="1" type="ORF">AOB60_00115</name>
</gene>
<evidence type="ECO:0000313" key="1">
    <source>
        <dbReference type="EMBL" id="PNE43389.1"/>
    </source>
</evidence>
<dbReference type="Proteomes" id="UP000236047">
    <property type="component" value="Unassembled WGS sequence"/>
</dbReference>
<evidence type="ECO:0000313" key="2">
    <source>
        <dbReference type="Proteomes" id="UP000236047"/>
    </source>
</evidence>
<comment type="caution">
    <text evidence="1">The sequence shown here is derived from an EMBL/GenBank/DDBJ whole genome shotgun (WGS) entry which is preliminary data.</text>
</comment>
<reference evidence="2" key="1">
    <citation type="submission" date="2015-09" db="EMBL/GenBank/DDBJ databases">
        <authorList>
            <person name="Graham D.E."/>
            <person name="Mahan K.M."/>
            <person name="Klingeman D.M."/>
            <person name="Fida T."/>
            <person name="Giannone R.J."/>
            <person name="Hettich R.L."/>
            <person name="Parry R.J."/>
            <person name="Spain J.C."/>
        </authorList>
    </citation>
    <scope>NUCLEOTIDE SEQUENCE [LARGE SCALE GENOMIC DNA]</scope>
    <source>
        <strain evidence="2">JCM 4701</strain>
    </source>
</reference>
<dbReference type="RefSeq" id="WP_102922278.1">
    <property type="nucleotide sequence ID" value="NZ_LJSN01000001.1"/>
</dbReference>
<dbReference type="AlphaFoldDB" id="A0A2N8PQX1"/>